<dbReference type="AlphaFoldDB" id="A0A699VVM1"/>
<dbReference type="EMBL" id="BKCJ011484905">
    <property type="protein sequence ID" value="GFD37376.1"/>
    <property type="molecule type" value="Genomic_DNA"/>
</dbReference>
<feature type="non-terminal residue" evidence="2">
    <location>
        <position position="1"/>
    </location>
</feature>
<gene>
    <name evidence="2" type="ORF">Tci_909345</name>
</gene>
<accession>A0A699VVM1</accession>
<evidence type="ECO:0000256" key="1">
    <source>
        <dbReference type="SAM" id="MobiDB-lite"/>
    </source>
</evidence>
<reference evidence="2" key="1">
    <citation type="journal article" date="2019" name="Sci. Rep.">
        <title>Draft genome of Tanacetum cinerariifolium, the natural source of mosquito coil.</title>
        <authorList>
            <person name="Yamashiro T."/>
            <person name="Shiraishi A."/>
            <person name="Satake H."/>
            <person name="Nakayama K."/>
        </authorList>
    </citation>
    <scope>NUCLEOTIDE SEQUENCE</scope>
</reference>
<evidence type="ECO:0000313" key="2">
    <source>
        <dbReference type="EMBL" id="GFD37376.1"/>
    </source>
</evidence>
<feature type="non-terminal residue" evidence="2">
    <location>
        <position position="136"/>
    </location>
</feature>
<proteinExistence type="predicted"/>
<name>A0A699VVM1_TANCI</name>
<feature type="compositionally biased region" description="Acidic residues" evidence="1">
    <location>
        <begin position="11"/>
        <end position="41"/>
    </location>
</feature>
<organism evidence="2">
    <name type="scientific">Tanacetum cinerariifolium</name>
    <name type="common">Dalmatian daisy</name>
    <name type="synonym">Chrysanthemum cinerariifolium</name>
    <dbReference type="NCBI Taxonomy" id="118510"/>
    <lineage>
        <taxon>Eukaryota</taxon>
        <taxon>Viridiplantae</taxon>
        <taxon>Streptophyta</taxon>
        <taxon>Embryophyta</taxon>
        <taxon>Tracheophyta</taxon>
        <taxon>Spermatophyta</taxon>
        <taxon>Magnoliopsida</taxon>
        <taxon>eudicotyledons</taxon>
        <taxon>Gunneridae</taxon>
        <taxon>Pentapetalae</taxon>
        <taxon>asterids</taxon>
        <taxon>campanulids</taxon>
        <taxon>Asterales</taxon>
        <taxon>Asteraceae</taxon>
        <taxon>Asteroideae</taxon>
        <taxon>Anthemideae</taxon>
        <taxon>Anthemidinae</taxon>
        <taxon>Tanacetum</taxon>
    </lineage>
</organism>
<feature type="region of interest" description="Disordered" evidence="1">
    <location>
        <begin position="1"/>
        <end position="51"/>
    </location>
</feature>
<comment type="caution">
    <text evidence="2">The sequence shown here is derived from an EMBL/GenBank/DDBJ whole genome shotgun (WGS) entry which is preliminary data.</text>
</comment>
<protein>
    <submittedName>
        <fullName evidence="2">Uncharacterized protein</fullName>
    </submittedName>
</protein>
<sequence>DYPANGRYGDDEPSDDDDDDDTDDEDPKEEPFEEDGEEEEEHPAPADSSAIPIVDLVLSAGDKEALEADKPIHALGSPISIPFPRHAALLSPPLPVPSLPLPLPSPLTTSPTNTGAPLGYRAAGIRMKALLPSTSH</sequence>